<evidence type="ECO:0000313" key="1">
    <source>
        <dbReference type="EMBL" id="RAK82982.1"/>
    </source>
</evidence>
<protein>
    <submittedName>
        <fullName evidence="1">Uncharacterized protein</fullName>
    </submittedName>
</protein>
<accession>A0ACD1HXX3</accession>
<evidence type="ECO:0000313" key="2">
    <source>
        <dbReference type="Proteomes" id="UP000249748"/>
    </source>
</evidence>
<reference evidence="1" key="1">
    <citation type="submission" date="2018-02" db="EMBL/GenBank/DDBJ databases">
        <title>The genomes of Aspergillus section Nigri reveals drivers in fungal speciation.</title>
        <authorList>
            <consortium name="DOE Joint Genome Institute"/>
            <person name="Vesth T.C."/>
            <person name="Nybo J."/>
            <person name="Theobald S."/>
            <person name="Brandl J."/>
            <person name="Frisvad J.C."/>
            <person name="Nielsen K.F."/>
            <person name="Lyhne E.K."/>
            <person name="Kogle M.E."/>
            <person name="Kuo A."/>
            <person name="Riley R."/>
            <person name="Clum A."/>
            <person name="Nolan M."/>
            <person name="Lipzen A."/>
            <person name="Salamov A."/>
            <person name="Henrissat B."/>
            <person name="Wiebenga A."/>
            <person name="De vries R.P."/>
            <person name="Grigoriev I.V."/>
            <person name="Mortensen U.H."/>
            <person name="Andersen M.R."/>
            <person name="Baker S.E."/>
        </authorList>
    </citation>
    <scope>NUCLEOTIDE SEQUENCE</scope>
    <source>
        <strain evidence="1">CBS 115574</strain>
    </source>
</reference>
<name>A0ACD1HXX3_9EURO</name>
<dbReference type="EMBL" id="KZ824602">
    <property type="protein sequence ID" value="RAK82982.1"/>
    <property type="molecule type" value="Genomic_DNA"/>
</dbReference>
<organism evidence="1 2">
    <name type="scientific">Aspergillus costaricaensis CBS 115574</name>
    <dbReference type="NCBI Taxonomy" id="1448317"/>
    <lineage>
        <taxon>Eukaryota</taxon>
        <taxon>Fungi</taxon>
        <taxon>Dikarya</taxon>
        <taxon>Ascomycota</taxon>
        <taxon>Pezizomycotina</taxon>
        <taxon>Eurotiomycetes</taxon>
        <taxon>Eurotiomycetidae</taxon>
        <taxon>Eurotiales</taxon>
        <taxon>Aspergillaceae</taxon>
        <taxon>Aspergillus</taxon>
        <taxon>Aspergillus subgen. Circumdati</taxon>
    </lineage>
</organism>
<gene>
    <name evidence="1" type="ORF">BO79DRAFT_222952</name>
</gene>
<keyword evidence="2" id="KW-1185">Reference proteome</keyword>
<sequence length="124" mass="13260">MNLVVVVRKGYSQAKIEIQKISILRSFIHRHNPSPSSSSSSSSSSHLNRPHPCRASSLSSSKQAGLTLYLFLGILPNTTDQHKTPLAADHTAHTRLPEAYLSDANASAPIAQSGNAPGRSTYPA</sequence>
<proteinExistence type="predicted"/>
<dbReference type="Proteomes" id="UP000249748">
    <property type="component" value="Unassembled WGS sequence"/>
</dbReference>